<dbReference type="KEGG" id="sgrg:L0C25_19655"/>
<evidence type="ECO:0000313" key="4">
    <source>
        <dbReference type="Proteomes" id="UP001164390"/>
    </source>
</evidence>
<evidence type="ECO:0000313" key="3">
    <source>
        <dbReference type="EMBL" id="UYM04729.1"/>
    </source>
</evidence>
<accession>A0AA46TH43</accession>
<dbReference type="Gene3D" id="3.30.1460.10">
    <property type="match status" value="1"/>
</dbReference>
<organism evidence="3 4">
    <name type="scientific">Solicola gregarius</name>
    <dbReference type="NCBI Taxonomy" id="2908642"/>
    <lineage>
        <taxon>Bacteria</taxon>
        <taxon>Bacillati</taxon>
        <taxon>Actinomycetota</taxon>
        <taxon>Actinomycetes</taxon>
        <taxon>Propionibacteriales</taxon>
        <taxon>Nocardioidaceae</taxon>
        <taxon>Solicola</taxon>
    </lineage>
</organism>
<dbReference type="AlphaFoldDB" id="A0AA46TH43"/>
<keyword evidence="4" id="KW-1185">Reference proteome</keyword>
<dbReference type="EMBL" id="CP094970">
    <property type="protein sequence ID" value="UYM04729.1"/>
    <property type="molecule type" value="Genomic_DNA"/>
</dbReference>
<reference evidence="3" key="1">
    <citation type="submission" date="2022-01" db="EMBL/GenBank/DDBJ databases">
        <title>Nocardioidaceae gen. sp. A5X3R13.</title>
        <authorList>
            <person name="Lopez Marin M.A."/>
            <person name="Uhlik O."/>
        </authorList>
    </citation>
    <scope>NUCLEOTIDE SEQUENCE</scope>
    <source>
        <strain evidence="3">A5X3R13</strain>
    </source>
</reference>
<dbReference type="Pfam" id="PF22551">
    <property type="entry name" value="TY-Chap1"/>
    <property type="match status" value="1"/>
</dbReference>
<dbReference type="RefSeq" id="WP_271633487.1">
    <property type="nucleotide sequence ID" value="NZ_CP094970.1"/>
</dbReference>
<feature type="domain" description="TY-Chap central" evidence="2">
    <location>
        <begin position="24"/>
        <end position="152"/>
    </location>
</feature>
<sequence length="156" mass="17288">MSDPSSIGMSWAQQPSGVMPKDRAHLQELIEQALREWSDETPERDEDGDFPIRTDEAEIILRPFEDQAVMELMSPVLVEITNPPAAEELANELNAQPGPIKFIYTQGAIVAFAYVFTMPWVADHLSIAIGGLSDTIASLDEGLDKRVSGEYVVERD</sequence>
<feature type="compositionally biased region" description="Polar residues" evidence="1">
    <location>
        <begin position="1"/>
        <end position="16"/>
    </location>
</feature>
<name>A0AA46TH43_9ACTN</name>
<evidence type="ECO:0000259" key="2">
    <source>
        <dbReference type="Pfam" id="PF22551"/>
    </source>
</evidence>
<dbReference type="InterPro" id="IPR054343">
    <property type="entry name" value="TY-Chap_M"/>
</dbReference>
<feature type="region of interest" description="Disordered" evidence="1">
    <location>
        <begin position="1"/>
        <end position="22"/>
    </location>
</feature>
<gene>
    <name evidence="3" type="ORF">L0C25_19655</name>
</gene>
<dbReference type="Proteomes" id="UP001164390">
    <property type="component" value="Chromosome"/>
</dbReference>
<protein>
    <recommendedName>
        <fullName evidence="2">TY-Chap central domain-containing protein</fullName>
    </recommendedName>
</protein>
<proteinExistence type="predicted"/>
<evidence type="ECO:0000256" key="1">
    <source>
        <dbReference type="SAM" id="MobiDB-lite"/>
    </source>
</evidence>